<evidence type="ECO:0000313" key="2">
    <source>
        <dbReference type="Proteomes" id="UP001060215"/>
    </source>
</evidence>
<proteinExistence type="predicted"/>
<protein>
    <submittedName>
        <fullName evidence="1">Uncharacterized protein</fullName>
    </submittedName>
</protein>
<sequence>MDTIAIRASPAFTIKPRKSLSLSALSLSRNQFSYTNNNNNNNNSRNSQKLVKVESRGSSRDDVAFDESAYEAERLRLDAKARNSMAETSERDRRPCRPESLEMGDPKAGLGSDGGPEHSPVPSARSPSYSQLRWIASRC</sequence>
<keyword evidence="2" id="KW-1185">Reference proteome</keyword>
<name>A0ACC0HMG6_9ERIC</name>
<gene>
    <name evidence="1" type="ORF">LOK49_LG05G02775</name>
</gene>
<organism evidence="1 2">
    <name type="scientific">Camellia lanceoleosa</name>
    <dbReference type="NCBI Taxonomy" id="1840588"/>
    <lineage>
        <taxon>Eukaryota</taxon>
        <taxon>Viridiplantae</taxon>
        <taxon>Streptophyta</taxon>
        <taxon>Embryophyta</taxon>
        <taxon>Tracheophyta</taxon>
        <taxon>Spermatophyta</taxon>
        <taxon>Magnoliopsida</taxon>
        <taxon>eudicotyledons</taxon>
        <taxon>Gunneridae</taxon>
        <taxon>Pentapetalae</taxon>
        <taxon>asterids</taxon>
        <taxon>Ericales</taxon>
        <taxon>Theaceae</taxon>
        <taxon>Camellia</taxon>
    </lineage>
</organism>
<dbReference type="EMBL" id="CM045761">
    <property type="protein sequence ID" value="KAI8014093.1"/>
    <property type="molecule type" value="Genomic_DNA"/>
</dbReference>
<reference evidence="1 2" key="1">
    <citation type="journal article" date="2022" name="Plant J.">
        <title>Chromosome-level genome of Camellia lanceoleosa provides a valuable resource for understanding genome evolution and self-incompatibility.</title>
        <authorList>
            <person name="Gong W."/>
            <person name="Xiao S."/>
            <person name="Wang L."/>
            <person name="Liao Z."/>
            <person name="Chang Y."/>
            <person name="Mo W."/>
            <person name="Hu G."/>
            <person name="Li W."/>
            <person name="Zhao G."/>
            <person name="Zhu H."/>
            <person name="Hu X."/>
            <person name="Ji K."/>
            <person name="Xiang X."/>
            <person name="Song Q."/>
            <person name="Yuan D."/>
            <person name="Jin S."/>
            <person name="Zhang L."/>
        </authorList>
    </citation>
    <scope>NUCLEOTIDE SEQUENCE [LARGE SCALE GENOMIC DNA]</scope>
    <source>
        <strain evidence="1">SQ_2022a</strain>
    </source>
</reference>
<evidence type="ECO:0000313" key="1">
    <source>
        <dbReference type="EMBL" id="KAI8014093.1"/>
    </source>
</evidence>
<dbReference type="Proteomes" id="UP001060215">
    <property type="component" value="Chromosome 4"/>
</dbReference>
<accession>A0ACC0HMG6</accession>
<comment type="caution">
    <text evidence="1">The sequence shown here is derived from an EMBL/GenBank/DDBJ whole genome shotgun (WGS) entry which is preliminary data.</text>
</comment>